<evidence type="ECO:0000313" key="1">
    <source>
        <dbReference type="EMBL" id="KAF3327401.1"/>
    </source>
</evidence>
<name>A0A833V7D0_9POAL</name>
<reference evidence="1" key="1">
    <citation type="submission" date="2020-01" db="EMBL/GenBank/DDBJ databases">
        <title>Genome sequence of Kobresia littledalei, the first chromosome-level genome in the family Cyperaceae.</title>
        <authorList>
            <person name="Qu G."/>
        </authorList>
    </citation>
    <scope>NUCLEOTIDE SEQUENCE</scope>
    <source>
        <strain evidence="1">C.B.Clarke</strain>
        <tissue evidence="1">Leaf</tissue>
    </source>
</reference>
<accession>A0A833V7D0</accession>
<dbReference type="OrthoDB" id="767398at2759"/>
<proteinExistence type="predicted"/>
<dbReference type="Proteomes" id="UP000623129">
    <property type="component" value="Unassembled WGS sequence"/>
</dbReference>
<comment type="caution">
    <text evidence="1">The sequence shown here is derived from an EMBL/GenBank/DDBJ whole genome shotgun (WGS) entry which is preliminary data.</text>
</comment>
<gene>
    <name evidence="1" type="ORF">FCM35_KLT07519</name>
</gene>
<keyword evidence="2" id="KW-1185">Reference proteome</keyword>
<protein>
    <submittedName>
        <fullName evidence="1">Uncharacterized protein</fullName>
    </submittedName>
</protein>
<sequence>MCHCRCREQAQEEQDVMYDADDVIDLCQIKAKERLAGSSSCFSSNACFGYLFLSFFRNPFFAHEIG</sequence>
<evidence type="ECO:0000313" key="2">
    <source>
        <dbReference type="Proteomes" id="UP000623129"/>
    </source>
</evidence>
<dbReference type="AlphaFoldDB" id="A0A833V7D0"/>
<organism evidence="1 2">
    <name type="scientific">Carex littledalei</name>
    <dbReference type="NCBI Taxonomy" id="544730"/>
    <lineage>
        <taxon>Eukaryota</taxon>
        <taxon>Viridiplantae</taxon>
        <taxon>Streptophyta</taxon>
        <taxon>Embryophyta</taxon>
        <taxon>Tracheophyta</taxon>
        <taxon>Spermatophyta</taxon>
        <taxon>Magnoliopsida</taxon>
        <taxon>Liliopsida</taxon>
        <taxon>Poales</taxon>
        <taxon>Cyperaceae</taxon>
        <taxon>Cyperoideae</taxon>
        <taxon>Cariceae</taxon>
        <taxon>Carex</taxon>
        <taxon>Carex subgen. Euthyceras</taxon>
    </lineage>
</organism>
<dbReference type="EMBL" id="SWLB01000017">
    <property type="protein sequence ID" value="KAF3327401.1"/>
    <property type="molecule type" value="Genomic_DNA"/>
</dbReference>